<dbReference type="KEGG" id="hrr:HZS55_16255"/>
<evidence type="ECO:0000313" key="8">
    <source>
        <dbReference type="EMBL" id="QLH78748.1"/>
    </source>
</evidence>
<dbReference type="RefSeq" id="WP_179908626.1">
    <property type="nucleotide sequence ID" value="NZ_CP058910.1"/>
</dbReference>
<dbReference type="GO" id="GO:0016836">
    <property type="term" value="F:hydro-lyase activity"/>
    <property type="evidence" value="ECO:0007669"/>
    <property type="project" value="InterPro"/>
</dbReference>
<sequence>MEELLAELADGDDSEKGDSGRVGVVGGSIEFAGPPALSGLAALRTGTDVLRPDSVGKVLAVAEWSDALVVGPGLETPTPKAVREIVDRVAVPTVVDATAIEHALECDLSGSVVTPDSAEVERIEAEHGSLASSARYGSARRKPRPSGRG</sequence>
<feature type="compositionally biased region" description="Basic residues" evidence="6">
    <location>
        <begin position="138"/>
        <end position="149"/>
    </location>
</feature>
<evidence type="ECO:0000256" key="3">
    <source>
        <dbReference type="ARBA" id="ARBA00022857"/>
    </source>
</evidence>
<reference evidence="8 9" key="1">
    <citation type="submission" date="2020-07" db="EMBL/GenBank/DDBJ databases">
        <title>Halosimplex pelagicum sp. nov. and Halosimplex rubrum sp. nov., isolated from salted brown alga Laminaria, and emended description of the genus Halosimplex.</title>
        <authorList>
            <person name="Cui H."/>
        </authorList>
    </citation>
    <scope>NUCLEOTIDE SEQUENCE [LARGE SCALE GENOMIC DNA]</scope>
    <source>
        <strain evidence="8 9">R27</strain>
    </source>
</reference>
<dbReference type="PANTHER" id="PTHR12592">
    <property type="entry name" value="ATP-DEPENDENT (S)-NAD(P)H-HYDRATE DEHYDRATASE FAMILY MEMBER"/>
    <property type="match status" value="1"/>
</dbReference>
<accession>A0A7D5T1A8</accession>
<dbReference type="SUPFAM" id="SSF53613">
    <property type="entry name" value="Ribokinase-like"/>
    <property type="match status" value="1"/>
</dbReference>
<proteinExistence type="predicted"/>
<name>A0A7D5T1A8_9EURY</name>
<feature type="region of interest" description="Disordered" evidence="6">
    <location>
        <begin position="1"/>
        <end position="22"/>
    </location>
</feature>
<feature type="domain" description="YjeF C-terminal" evidence="7">
    <location>
        <begin position="1"/>
        <end position="149"/>
    </location>
</feature>
<dbReference type="GeneID" id="56079448"/>
<dbReference type="PANTHER" id="PTHR12592:SF0">
    <property type="entry name" value="ATP-DEPENDENT (S)-NAD(P)H-HYDRATE DEHYDRATASE"/>
    <property type="match status" value="1"/>
</dbReference>
<dbReference type="Proteomes" id="UP000509667">
    <property type="component" value="Chromosome"/>
</dbReference>
<keyword evidence="3" id="KW-0521">NADP</keyword>
<keyword evidence="9" id="KW-1185">Reference proteome</keyword>
<dbReference type="GO" id="GO:0110051">
    <property type="term" value="P:metabolite repair"/>
    <property type="evidence" value="ECO:0007669"/>
    <property type="project" value="TreeGrafter"/>
</dbReference>
<dbReference type="AlphaFoldDB" id="A0A7D5T1A8"/>
<evidence type="ECO:0000256" key="1">
    <source>
        <dbReference type="ARBA" id="ARBA00022741"/>
    </source>
</evidence>
<feature type="compositionally biased region" description="Acidic residues" evidence="6">
    <location>
        <begin position="1"/>
        <end position="13"/>
    </location>
</feature>
<keyword evidence="1" id="KW-0547">Nucleotide-binding</keyword>
<keyword evidence="5" id="KW-0456">Lyase</keyword>
<dbReference type="Gene3D" id="3.40.1190.20">
    <property type="match status" value="1"/>
</dbReference>
<dbReference type="InterPro" id="IPR029056">
    <property type="entry name" value="Ribokinase-like"/>
</dbReference>
<keyword evidence="4" id="KW-0520">NAD</keyword>
<feature type="region of interest" description="Disordered" evidence="6">
    <location>
        <begin position="125"/>
        <end position="149"/>
    </location>
</feature>
<evidence type="ECO:0000256" key="6">
    <source>
        <dbReference type="SAM" id="MobiDB-lite"/>
    </source>
</evidence>
<evidence type="ECO:0000256" key="2">
    <source>
        <dbReference type="ARBA" id="ARBA00022840"/>
    </source>
</evidence>
<organism evidence="8 9">
    <name type="scientific">Halosimplex rubrum</name>
    <dbReference type="NCBI Taxonomy" id="869889"/>
    <lineage>
        <taxon>Archaea</taxon>
        <taxon>Methanobacteriati</taxon>
        <taxon>Methanobacteriota</taxon>
        <taxon>Stenosarchaea group</taxon>
        <taxon>Halobacteria</taxon>
        <taxon>Halobacteriales</taxon>
        <taxon>Haloarculaceae</taxon>
        <taxon>Halosimplex</taxon>
    </lineage>
</organism>
<gene>
    <name evidence="8" type="ORF">HZS55_16255</name>
</gene>
<dbReference type="OrthoDB" id="15148at2157"/>
<dbReference type="EMBL" id="CP058910">
    <property type="protein sequence ID" value="QLH78748.1"/>
    <property type="molecule type" value="Genomic_DNA"/>
</dbReference>
<evidence type="ECO:0000313" key="9">
    <source>
        <dbReference type="Proteomes" id="UP000509667"/>
    </source>
</evidence>
<evidence type="ECO:0000256" key="5">
    <source>
        <dbReference type="ARBA" id="ARBA00023239"/>
    </source>
</evidence>
<keyword evidence="2" id="KW-0067">ATP-binding</keyword>
<dbReference type="PROSITE" id="PS51383">
    <property type="entry name" value="YJEF_C_3"/>
    <property type="match status" value="1"/>
</dbReference>
<evidence type="ECO:0000256" key="4">
    <source>
        <dbReference type="ARBA" id="ARBA00023027"/>
    </source>
</evidence>
<dbReference type="GO" id="GO:0005524">
    <property type="term" value="F:ATP binding"/>
    <property type="evidence" value="ECO:0007669"/>
    <property type="project" value="UniProtKB-KW"/>
</dbReference>
<protein>
    <recommendedName>
        <fullName evidence="7">YjeF C-terminal domain-containing protein</fullName>
    </recommendedName>
</protein>
<dbReference type="InterPro" id="IPR000631">
    <property type="entry name" value="CARKD"/>
</dbReference>
<evidence type="ECO:0000259" key="7">
    <source>
        <dbReference type="PROSITE" id="PS51383"/>
    </source>
</evidence>